<dbReference type="PANTHER" id="PTHR10869">
    <property type="entry name" value="PROLYL 4-HYDROXYLASE ALPHA SUBUNIT"/>
    <property type="match status" value="1"/>
</dbReference>
<feature type="domain" description="Fe2OG dioxygenase" evidence="7">
    <location>
        <begin position="129"/>
        <end position="248"/>
    </location>
</feature>
<keyword evidence="3" id="KW-0847">Vitamin C</keyword>
<evidence type="ECO:0000256" key="1">
    <source>
        <dbReference type="ARBA" id="ARBA00001961"/>
    </source>
</evidence>
<comment type="cofactor">
    <cofactor evidence="1">
        <name>L-ascorbate</name>
        <dbReference type="ChEBI" id="CHEBI:38290"/>
    </cofactor>
</comment>
<dbReference type="InterPro" id="IPR044862">
    <property type="entry name" value="Pro_4_hyd_alph_FE2OG_OXY"/>
</dbReference>
<dbReference type="AlphaFoldDB" id="A0AAX2AA95"/>
<evidence type="ECO:0000313" key="8">
    <source>
        <dbReference type="EMBL" id="RXK10845.1"/>
    </source>
</evidence>
<gene>
    <name evidence="8" type="ORF">CRV05_00280</name>
</gene>
<evidence type="ECO:0000256" key="5">
    <source>
        <dbReference type="ARBA" id="ARBA00023002"/>
    </source>
</evidence>
<sequence>MNYNCVLNFNLGTNLKLDQISNYVFCDRRLNDFDFEIKLLPNPYYDYPFLIIKDFLSQTICDDIIKSVKKEDDFIDAKIKKENYLNYTDKSIRKTKIYKLSDEYKNIYTKRFLECQKQIEEYFSLALTTSTKVQVLEYQEGSFYKAHSDDSNMIYKDEELIGFKNVAINRKITTVLFASSCDEEKKEYNTFSGGELVFNFLFDEKGDVIKYKPKAGEMIVFLSNPYFTHEVLEVKSGYRLSLVQWHDALIS</sequence>
<dbReference type="PROSITE" id="PS51471">
    <property type="entry name" value="FE2OG_OXY"/>
    <property type="match status" value="1"/>
</dbReference>
<keyword evidence="6" id="KW-0408">Iron</keyword>
<dbReference type="GO" id="GO:0051213">
    <property type="term" value="F:dioxygenase activity"/>
    <property type="evidence" value="ECO:0007669"/>
    <property type="project" value="UniProtKB-KW"/>
</dbReference>
<evidence type="ECO:0000256" key="6">
    <source>
        <dbReference type="ARBA" id="ARBA00023004"/>
    </source>
</evidence>
<dbReference type="Gene3D" id="2.60.120.620">
    <property type="entry name" value="q2cbj1_9rhob like domain"/>
    <property type="match status" value="1"/>
</dbReference>
<evidence type="ECO:0000256" key="4">
    <source>
        <dbReference type="ARBA" id="ARBA00022964"/>
    </source>
</evidence>
<dbReference type="InterPro" id="IPR005123">
    <property type="entry name" value="Oxoglu/Fe-dep_dioxygenase_dom"/>
</dbReference>
<keyword evidence="2" id="KW-0479">Metal-binding</keyword>
<dbReference type="InterPro" id="IPR045054">
    <property type="entry name" value="P4HA-like"/>
</dbReference>
<name>A0AAX2AA95_9BACT</name>
<dbReference type="SMART" id="SM00702">
    <property type="entry name" value="P4Hc"/>
    <property type="match status" value="1"/>
</dbReference>
<reference evidence="8 9" key="1">
    <citation type="submission" date="2017-10" db="EMBL/GenBank/DDBJ databases">
        <title>Genomics of the genus Arcobacter.</title>
        <authorList>
            <person name="Perez-Cataluna A."/>
            <person name="Figueras M.J."/>
        </authorList>
    </citation>
    <scope>NUCLEOTIDE SEQUENCE [LARGE SCALE GENOMIC DNA]</scope>
    <source>
        <strain evidence="8 9">CECT 7835</strain>
    </source>
</reference>
<dbReference type="Proteomes" id="UP000289193">
    <property type="component" value="Unassembled WGS sequence"/>
</dbReference>
<dbReference type="PANTHER" id="PTHR10869:SF246">
    <property type="entry name" value="TRANSMEMBRANE PROLYL 4-HYDROXYLASE"/>
    <property type="match status" value="1"/>
</dbReference>
<evidence type="ECO:0000256" key="2">
    <source>
        <dbReference type="ARBA" id="ARBA00022723"/>
    </source>
</evidence>
<keyword evidence="9" id="KW-1185">Reference proteome</keyword>
<dbReference type="GO" id="GO:0016705">
    <property type="term" value="F:oxidoreductase activity, acting on paired donors, with incorporation or reduction of molecular oxygen"/>
    <property type="evidence" value="ECO:0007669"/>
    <property type="project" value="InterPro"/>
</dbReference>
<keyword evidence="4" id="KW-0223">Dioxygenase</keyword>
<dbReference type="EMBL" id="PDKM01000001">
    <property type="protein sequence ID" value="RXK10845.1"/>
    <property type="molecule type" value="Genomic_DNA"/>
</dbReference>
<organism evidence="8 9">
    <name type="scientific">Halarcobacter bivalviorum</name>
    <dbReference type="NCBI Taxonomy" id="663364"/>
    <lineage>
        <taxon>Bacteria</taxon>
        <taxon>Pseudomonadati</taxon>
        <taxon>Campylobacterota</taxon>
        <taxon>Epsilonproteobacteria</taxon>
        <taxon>Campylobacterales</taxon>
        <taxon>Arcobacteraceae</taxon>
        <taxon>Halarcobacter</taxon>
    </lineage>
</organism>
<evidence type="ECO:0000259" key="7">
    <source>
        <dbReference type="PROSITE" id="PS51471"/>
    </source>
</evidence>
<protein>
    <recommendedName>
        <fullName evidence="7">Fe2OG dioxygenase domain-containing protein</fullName>
    </recommendedName>
</protein>
<dbReference type="GO" id="GO:0005506">
    <property type="term" value="F:iron ion binding"/>
    <property type="evidence" value="ECO:0007669"/>
    <property type="project" value="InterPro"/>
</dbReference>
<dbReference type="Pfam" id="PF13640">
    <property type="entry name" value="2OG-FeII_Oxy_3"/>
    <property type="match status" value="1"/>
</dbReference>
<evidence type="ECO:0000256" key="3">
    <source>
        <dbReference type="ARBA" id="ARBA00022896"/>
    </source>
</evidence>
<comment type="caution">
    <text evidence="8">The sequence shown here is derived from an EMBL/GenBank/DDBJ whole genome shotgun (WGS) entry which is preliminary data.</text>
</comment>
<evidence type="ECO:0000313" key="9">
    <source>
        <dbReference type="Proteomes" id="UP000289193"/>
    </source>
</evidence>
<accession>A0AAX2AA95</accession>
<dbReference type="InterPro" id="IPR006620">
    <property type="entry name" value="Pro_4_hyd_alph"/>
</dbReference>
<proteinExistence type="predicted"/>
<dbReference type="GO" id="GO:0031418">
    <property type="term" value="F:L-ascorbic acid binding"/>
    <property type="evidence" value="ECO:0007669"/>
    <property type="project" value="UniProtKB-KW"/>
</dbReference>
<keyword evidence="5" id="KW-0560">Oxidoreductase</keyword>